<evidence type="ECO:0000313" key="2">
    <source>
        <dbReference type="Proteomes" id="UP001320706"/>
    </source>
</evidence>
<evidence type="ECO:0000313" key="1">
    <source>
        <dbReference type="EMBL" id="KAK8205619.1"/>
    </source>
</evidence>
<name>A0ACC3SAK3_9PEZI</name>
<sequence>MIDHAGSFTLLAGIAAENPPVCVTGLDAVQDAYQTSVFAQPEESDFRAWISATTRSAGQPGQVRRCVQCAFTAQQPRSATTDCLYDTVAYV</sequence>
<keyword evidence="2" id="KW-1185">Reference proteome</keyword>
<gene>
    <name evidence="1" type="ORF">M8818_004795</name>
</gene>
<comment type="caution">
    <text evidence="1">The sequence shown here is derived from an EMBL/GenBank/DDBJ whole genome shotgun (WGS) entry which is preliminary data.</text>
</comment>
<organism evidence="1 2">
    <name type="scientific">Zalaria obscura</name>
    <dbReference type="NCBI Taxonomy" id="2024903"/>
    <lineage>
        <taxon>Eukaryota</taxon>
        <taxon>Fungi</taxon>
        <taxon>Dikarya</taxon>
        <taxon>Ascomycota</taxon>
        <taxon>Pezizomycotina</taxon>
        <taxon>Dothideomycetes</taxon>
        <taxon>Dothideomycetidae</taxon>
        <taxon>Dothideales</taxon>
        <taxon>Zalariaceae</taxon>
        <taxon>Zalaria</taxon>
    </lineage>
</organism>
<dbReference type="EMBL" id="JAMKPW020000023">
    <property type="protein sequence ID" value="KAK8205619.1"/>
    <property type="molecule type" value="Genomic_DNA"/>
</dbReference>
<protein>
    <submittedName>
        <fullName evidence="1">Uncharacterized protein</fullName>
    </submittedName>
</protein>
<reference evidence="1" key="1">
    <citation type="submission" date="2024-02" db="EMBL/GenBank/DDBJ databases">
        <title>Metagenome Assembled Genome of Zalaria obscura JY119.</title>
        <authorList>
            <person name="Vighnesh L."/>
            <person name="Jagadeeshwari U."/>
            <person name="Venkata Ramana C."/>
            <person name="Sasikala C."/>
        </authorList>
    </citation>
    <scope>NUCLEOTIDE SEQUENCE</scope>
    <source>
        <strain evidence="1">JY119</strain>
    </source>
</reference>
<proteinExistence type="predicted"/>
<dbReference type="Proteomes" id="UP001320706">
    <property type="component" value="Unassembled WGS sequence"/>
</dbReference>
<accession>A0ACC3SAK3</accession>